<proteinExistence type="inferred from homology"/>
<dbReference type="CDD" id="cd10448">
    <property type="entry name" value="GIY-YIG_unchar_3"/>
    <property type="match status" value="1"/>
</dbReference>
<protein>
    <submittedName>
        <fullName evidence="3">GIY-YIG nuclease family protein</fullName>
    </submittedName>
</protein>
<dbReference type="InterPro" id="IPR000305">
    <property type="entry name" value="GIY-YIG_endonuc"/>
</dbReference>
<comment type="caution">
    <text evidence="3">The sequence shown here is derived from an EMBL/GenBank/DDBJ whole genome shotgun (WGS) entry which is preliminary data.</text>
</comment>
<dbReference type="PANTHER" id="PTHR34477">
    <property type="entry name" value="UPF0213 PROTEIN YHBQ"/>
    <property type="match status" value="1"/>
</dbReference>
<dbReference type="SMART" id="SM00465">
    <property type="entry name" value="GIYc"/>
    <property type="match status" value="1"/>
</dbReference>
<comment type="similarity">
    <text evidence="1">Belongs to the UPF0213 family.</text>
</comment>
<dbReference type="InterPro" id="IPR050190">
    <property type="entry name" value="UPF0213_domain"/>
</dbReference>
<dbReference type="Pfam" id="PF01541">
    <property type="entry name" value="GIY-YIG"/>
    <property type="match status" value="1"/>
</dbReference>
<feature type="domain" description="GIY-YIG" evidence="2">
    <location>
        <begin position="3"/>
        <end position="79"/>
    </location>
</feature>
<evidence type="ECO:0000313" key="3">
    <source>
        <dbReference type="EMBL" id="RLQ22249.1"/>
    </source>
</evidence>
<accession>A0A3L7E008</accession>
<dbReference type="Gene3D" id="3.40.1440.10">
    <property type="entry name" value="GIY-YIG endonuclease"/>
    <property type="match status" value="1"/>
</dbReference>
<evidence type="ECO:0000259" key="2">
    <source>
        <dbReference type="PROSITE" id="PS50164"/>
    </source>
</evidence>
<dbReference type="InterPro" id="IPR035901">
    <property type="entry name" value="GIY-YIG_endonuc_sf"/>
</dbReference>
<evidence type="ECO:0000313" key="4">
    <source>
        <dbReference type="Proteomes" id="UP000265509"/>
    </source>
</evidence>
<dbReference type="SUPFAM" id="SSF82771">
    <property type="entry name" value="GIY-YIG endonuclease"/>
    <property type="match status" value="1"/>
</dbReference>
<reference evidence="3 4" key="1">
    <citation type="submission" date="2018-07" db="EMBL/GenBank/DDBJ databases">
        <title>Halioglobus sp. genome submission.</title>
        <authorList>
            <person name="Ye M.-Q."/>
            <person name="Du Z.-J."/>
        </authorList>
    </citation>
    <scope>NUCLEOTIDE SEQUENCE [LARGE SCALE GENOMIC DNA]</scope>
    <source>
        <strain evidence="3 4">U0301</strain>
    </source>
</reference>
<gene>
    <name evidence="3" type="ORF">DWB85_08145</name>
</gene>
<dbReference type="OrthoDB" id="9807770at2"/>
<dbReference type="Proteomes" id="UP000265509">
    <property type="component" value="Unassembled WGS sequence"/>
</dbReference>
<keyword evidence="4" id="KW-1185">Reference proteome</keyword>
<organism evidence="3 4">
    <name type="scientific">Seongchinamella sediminis</name>
    <dbReference type="NCBI Taxonomy" id="2283635"/>
    <lineage>
        <taxon>Bacteria</taxon>
        <taxon>Pseudomonadati</taxon>
        <taxon>Pseudomonadota</taxon>
        <taxon>Gammaproteobacteria</taxon>
        <taxon>Cellvibrionales</taxon>
        <taxon>Halieaceae</taxon>
        <taxon>Seongchinamella</taxon>
    </lineage>
</organism>
<evidence type="ECO:0000256" key="1">
    <source>
        <dbReference type="ARBA" id="ARBA00007435"/>
    </source>
</evidence>
<sequence>MDFQPAVYMLASKRHGTIYIGVTSNLVRRIWQHRNHVTAGFTARYCVNRLVWFELCSSMYDAIQYEKRLKNWKREWKIELIEERNPAWLDLWGEVSSG</sequence>
<dbReference type="EMBL" id="QRAN01000007">
    <property type="protein sequence ID" value="RLQ22249.1"/>
    <property type="molecule type" value="Genomic_DNA"/>
</dbReference>
<dbReference type="PANTHER" id="PTHR34477:SF5">
    <property type="entry name" value="BSL5627 PROTEIN"/>
    <property type="match status" value="1"/>
</dbReference>
<dbReference type="AlphaFoldDB" id="A0A3L7E008"/>
<name>A0A3L7E008_9GAMM</name>
<dbReference type="PROSITE" id="PS50164">
    <property type="entry name" value="GIY_YIG"/>
    <property type="match status" value="1"/>
</dbReference>